<evidence type="ECO:0000313" key="11">
    <source>
        <dbReference type="Proteomes" id="UP001217500"/>
    </source>
</evidence>
<keyword evidence="5" id="KW-0862">Zinc</keyword>
<accession>A0AAE9XPK2</accession>
<evidence type="ECO:0000256" key="8">
    <source>
        <dbReference type="SAM" id="SignalP"/>
    </source>
</evidence>
<organism evidence="10 11">
    <name type="scientific">Gimibacter soli</name>
    <dbReference type="NCBI Taxonomy" id="3024400"/>
    <lineage>
        <taxon>Bacteria</taxon>
        <taxon>Pseudomonadati</taxon>
        <taxon>Pseudomonadota</taxon>
        <taxon>Alphaproteobacteria</taxon>
        <taxon>Kordiimonadales</taxon>
        <taxon>Temperatibacteraceae</taxon>
        <taxon>Gimibacter</taxon>
    </lineage>
</organism>
<evidence type="ECO:0000256" key="4">
    <source>
        <dbReference type="ARBA" id="ARBA00022801"/>
    </source>
</evidence>
<dbReference type="InterPro" id="IPR011055">
    <property type="entry name" value="Dup_hybrid_motif"/>
</dbReference>
<evidence type="ECO:0000256" key="6">
    <source>
        <dbReference type="ARBA" id="ARBA00023049"/>
    </source>
</evidence>
<keyword evidence="3" id="KW-0479">Metal-binding</keyword>
<dbReference type="KEGG" id="gso:PH603_15220"/>
<dbReference type="RefSeq" id="WP_289503572.1">
    <property type="nucleotide sequence ID" value="NZ_CP116805.1"/>
</dbReference>
<gene>
    <name evidence="10" type="ORF">PH603_15220</name>
</gene>
<keyword evidence="7" id="KW-0175">Coiled coil</keyword>
<feature type="chain" id="PRO_5042038307" evidence="8">
    <location>
        <begin position="28"/>
        <end position="412"/>
    </location>
</feature>
<proteinExistence type="predicted"/>
<dbReference type="InterPro" id="IPR016047">
    <property type="entry name" value="M23ase_b-sheet_dom"/>
</dbReference>
<dbReference type="GO" id="GO:0006508">
    <property type="term" value="P:proteolysis"/>
    <property type="evidence" value="ECO:0007669"/>
    <property type="project" value="UniProtKB-KW"/>
</dbReference>
<dbReference type="PANTHER" id="PTHR21666:SF288">
    <property type="entry name" value="CELL DIVISION PROTEIN YTFB"/>
    <property type="match status" value="1"/>
</dbReference>
<keyword evidence="8" id="KW-0732">Signal</keyword>
<feature type="coiled-coil region" evidence="7">
    <location>
        <begin position="37"/>
        <end position="106"/>
    </location>
</feature>
<keyword evidence="2" id="KW-0645">Protease</keyword>
<keyword evidence="11" id="KW-1185">Reference proteome</keyword>
<evidence type="ECO:0000256" key="5">
    <source>
        <dbReference type="ARBA" id="ARBA00022833"/>
    </source>
</evidence>
<feature type="signal peptide" evidence="8">
    <location>
        <begin position="1"/>
        <end position="27"/>
    </location>
</feature>
<comment type="cofactor">
    <cofactor evidence="1">
        <name>Zn(2+)</name>
        <dbReference type="ChEBI" id="CHEBI:29105"/>
    </cofactor>
</comment>
<dbReference type="CDD" id="cd12797">
    <property type="entry name" value="M23_peptidase"/>
    <property type="match status" value="1"/>
</dbReference>
<dbReference type="SUPFAM" id="SSF51261">
    <property type="entry name" value="Duplicated hybrid motif"/>
    <property type="match status" value="1"/>
</dbReference>
<dbReference type="EMBL" id="CP116805">
    <property type="protein sequence ID" value="WCL53887.1"/>
    <property type="molecule type" value="Genomic_DNA"/>
</dbReference>
<reference evidence="10" key="1">
    <citation type="submission" date="2023-01" db="EMBL/GenBank/DDBJ databases">
        <title>The genome sequence of Kordiimonadaceae bacterium 6D33.</title>
        <authorList>
            <person name="Liu Y."/>
        </authorList>
    </citation>
    <scope>NUCLEOTIDE SEQUENCE</scope>
    <source>
        <strain evidence="10">6D33</strain>
    </source>
</reference>
<sequence length="412" mass="43339">MLQRRLALLFLSTGLAALGSLSLPAAAQESGDPASKLKSIEGEIKTAEERKAALEKAAAKAEREAAELAARMVTVAKRIQTTESSATDLEDKIALLEVEEKNKREALGKRRDELVGLLAALERLALKPPATALLQPNEAITTARSAAVMGTLVPEIDRLAGALKAELEALNAVQADLSADRLSLKGTVEKLAGERAELATLHEERAAVAAEASAAAKSEANKLAKLAREATSLRDLIEKLEAKAAEERAEAERLARLQDAPVPVPRPVAPLDGKEFASAQGTLPYPVTGRIKVRFGEVEGVGHARGIRIDGRAGGQVVAPHDGQIVFAGPFRGYGQLLIIAHGGGYHSLIAGMQILTVEVGQKVLSGEPVGTLGDGTSGPTELYLELRQGGKPVDPEPWLAKRTAAAGRGKR</sequence>
<keyword evidence="6" id="KW-0482">Metalloprotease</keyword>
<dbReference type="SUPFAM" id="SSF57997">
    <property type="entry name" value="Tropomyosin"/>
    <property type="match status" value="1"/>
</dbReference>
<dbReference type="PANTHER" id="PTHR21666">
    <property type="entry name" value="PEPTIDASE-RELATED"/>
    <property type="match status" value="1"/>
</dbReference>
<evidence type="ECO:0000256" key="7">
    <source>
        <dbReference type="SAM" id="Coils"/>
    </source>
</evidence>
<dbReference type="GO" id="GO:0046872">
    <property type="term" value="F:metal ion binding"/>
    <property type="evidence" value="ECO:0007669"/>
    <property type="project" value="UniProtKB-KW"/>
</dbReference>
<dbReference type="Gene3D" id="2.70.70.10">
    <property type="entry name" value="Glucose Permease (Domain IIA)"/>
    <property type="match status" value="1"/>
</dbReference>
<dbReference type="Pfam" id="PF01551">
    <property type="entry name" value="Peptidase_M23"/>
    <property type="match status" value="1"/>
</dbReference>
<evidence type="ECO:0000256" key="2">
    <source>
        <dbReference type="ARBA" id="ARBA00022670"/>
    </source>
</evidence>
<keyword evidence="4" id="KW-0378">Hydrolase</keyword>
<name>A0AAE9XPK2_9PROT</name>
<evidence type="ECO:0000256" key="1">
    <source>
        <dbReference type="ARBA" id="ARBA00001947"/>
    </source>
</evidence>
<evidence type="ECO:0000259" key="9">
    <source>
        <dbReference type="Pfam" id="PF01551"/>
    </source>
</evidence>
<evidence type="ECO:0000313" key="10">
    <source>
        <dbReference type="EMBL" id="WCL53887.1"/>
    </source>
</evidence>
<evidence type="ECO:0000256" key="3">
    <source>
        <dbReference type="ARBA" id="ARBA00022723"/>
    </source>
</evidence>
<protein>
    <submittedName>
        <fullName evidence="10">Peptidoglycan DD-metalloendopeptidase family protein</fullName>
    </submittedName>
</protein>
<dbReference type="AlphaFoldDB" id="A0AAE9XPK2"/>
<dbReference type="Proteomes" id="UP001217500">
    <property type="component" value="Chromosome"/>
</dbReference>
<dbReference type="GO" id="GO:0004222">
    <property type="term" value="F:metalloendopeptidase activity"/>
    <property type="evidence" value="ECO:0007669"/>
    <property type="project" value="TreeGrafter"/>
</dbReference>
<feature type="coiled-coil region" evidence="7">
    <location>
        <begin position="209"/>
        <end position="257"/>
    </location>
</feature>
<dbReference type="InterPro" id="IPR050570">
    <property type="entry name" value="Cell_wall_metabolism_enzyme"/>
</dbReference>
<feature type="domain" description="M23ase beta-sheet core" evidence="9">
    <location>
        <begin position="304"/>
        <end position="396"/>
    </location>
</feature>